<keyword evidence="5" id="KW-0472">Membrane</keyword>
<protein>
    <submittedName>
        <fullName evidence="6">Trypsin-like peptidase domain-containing protein</fullName>
    </submittedName>
</protein>
<dbReference type="PANTHER" id="PTHR43343">
    <property type="entry name" value="PEPTIDASE S12"/>
    <property type="match status" value="1"/>
</dbReference>
<gene>
    <name evidence="6" type="ORF">QR721_10280</name>
</gene>
<proteinExistence type="predicted"/>
<dbReference type="RefSeq" id="WP_348026624.1">
    <property type="nucleotide sequence ID" value="NZ_CP129113.1"/>
</dbReference>
<dbReference type="PANTHER" id="PTHR43343:SF3">
    <property type="entry name" value="PROTEASE DO-LIKE 8, CHLOROPLASTIC"/>
    <property type="match status" value="1"/>
</dbReference>
<dbReference type="EMBL" id="CP129113">
    <property type="protein sequence ID" value="WLV24018.1"/>
    <property type="molecule type" value="Genomic_DNA"/>
</dbReference>
<keyword evidence="1" id="KW-0645">Protease</keyword>
<feature type="compositionally biased region" description="Acidic residues" evidence="4">
    <location>
        <begin position="345"/>
        <end position="357"/>
    </location>
</feature>
<dbReference type="SUPFAM" id="SSF50494">
    <property type="entry name" value="Trypsin-like serine proteases"/>
    <property type="match status" value="1"/>
</dbReference>
<feature type="transmembrane region" description="Helical" evidence="5">
    <location>
        <begin position="31"/>
        <end position="51"/>
    </location>
</feature>
<feature type="compositionally biased region" description="Acidic residues" evidence="4">
    <location>
        <begin position="391"/>
        <end position="400"/>
    </location>
</feature>
<dbReference type="Gene3D" id="2.40.10.120">
    <property type="match status" value="1"/>
</dbReference>
<keyword evidence="3" id="KW-0720">Serine protease</keyword>
<dbReference type="PRINTS" id="PR00834">
    <property type="entry name" value="PROTEASES2C"/>
</dbReference>
<dbReference type="Pfam" id="PF13365">
    <property type="entry name" value="Trypsin_2"/>
    <property type="match status" value="1"/>
</dbReference>
<name>A0ABY9KWN7_9BACI</name>
<keyword evidence="5" id="KW-0812">Transmembrane</keyword>
<dbReference type="InterPro" id="IPR001940">
    <property type="entry name" value="Peptidase_S1C"/>
</dbReference>
<sequence length="415" mass="46280">MFCKHCGSEMPSKGAQCFKCGHKKSQPLKMLFIFLLFLSCSAAAAIGAYMWGDFNEPGKQQVAAEKTPKQEKKREKANNVIQPVASAKKLPVKQQKKLTDIISSAQQTVYTIYTDSAQGSGFLYDSKGHVVTNAHVVEGTINLEVKSKSGKSFSGKVIGYSNEIDVAVISVPELSGSVPYPIEKQSQLEIGEEVIALGSPLGMENTATMGHITGKDRNFTIGHYTYSNLYQTSAQIAPGSSGGPLVSLKSEKITAINSAQSTEAASMGFSIPIPKVSALIQSWIDKPMSEDDIDNLFYGENGSLFFEDLWNYEGYFDDGDYSDDENDYDYWEYNEEDTDYGNYEEPYENESDDSYEDYEGLYDDEEIITEDDFISEDEEDYSDDILDEFEDEDYEEDVPDGTDQSYEVYSEQVTD</sequence>
<feature type="region of interest" description="Disordered" evidence="4">
    <location>
        <begin position="335"/>
        <end position="357"/>
    </location>
</feature>
<keyword evidence="2" id="KW-0378">Hydrolase</keyword>
<feature type="region of interest" description="Disordered" evidence="4">
    <location>
        <begin position="391"/>
        <end position="415"/>
    </location>
</feature>
<reference evidence="6" key="1">
    <citation type="submission" date="2023-06" db="EMBL/GenBank/DDBJ databases">
        <title>A Treasure from Seagulls: Isolation and Description of Aciduricobacillus qingdaonensis gen. nov., sp. nov., a Rare Obligately Uric Acid-utilizing Member in the Family Bacillaceae.</title>
        <authorList>
            <person name="Liu W."/>
            <person name="Wang B."/>
        </authorList>
    </citation>
    <scope>NUCLEOTIDE SEQUENCE</scope>
    <source>
        <strain evidence="6">44XB</strain>
    </source>
</reference>
<keyword evidence="5" id="KW-1133">Transmembrane helix</keyword>
<evidence type="ECO:0000256" key="3">
    <source>
        <dbReference type="ARBA" id="ARBA00022825"/>
    </source>
</evidence>
<evidence type="ECO:0000313" key="6">
    <source>
        <dbReference type="EMBL" id="WLV24018.1"/>
    </source>
</evidence>
<evidence type="ECO:0000313" key="7">
    <source>
        <dbReference type="Proteomes" id="UP001180087"/>
    </source>
</evidence>
<keyword evidence="7" id="KW-1185">Reference proteome</keyword>
<evidence type="ECO:0000256" key="2">
    <source>
        <dbReference type="ARBA" id="ARBA00022801"/>
    </source>
</evidence>
<dbReference type="InterPro" id="IPR009003">
    <property type="entry name" value="Peptidase_S1_PA"/>
</dbReference>
<evidence type="ECO:0000256" key="5">
    <source>
        <dbReference type="SAM" id="Phobius"/>
    </source>
</evidence>
<dbReference type="InterPro" id="IPR051201">
    <property type="entry name" value="Chloro_Bact_Ser_Proteases"/>
</dbReference>
<accession>A0ABY9KWN7</accession>
<dbReference type="Proteomes" id="UP001180087">
    <property type="component" value="Chromosome"/>
</dbReference>
<feature type="compositionally biased region" description="Polar residues" evidence="4">
    <location>
        <begin position="402"/>
        <end position="415"/>
    </location>
</feature>
<evidence type="ECO:0000256" key="4">
    <source>
        <dbReference type="SAM" id="MobiDB-lite"/>
    </source>
</evidence>
<evidence type="ECO:0000256" key="1">
    <source>
        <dbReference type="ARBA" id="ARBA00022670"/>
    </source>
</evidence>
<organism evidence="6 7">
    <name type="scientific">Aciduricibacillus chroicocephali</name>
    <dbReference type="NCBI Taxonomy" id="3054939"/>
    <lineage>
        <taxon>Bacteria</taxon>
        <taxon>Bacillati</taxon>
        <taxon>Bacillota</taxon>
        <taxon>Bacilli</taxon>
        <taxon>Bacillales</taxon>
        <taxon>Bacillaceae</taxon>
        <taxon>Aciduricibacillus</taxon>
    </lineage>
</organism>